<evidence type="ECO:0000313" key="1">
    <source>
        <dbReference type="EMBL" id="VVD02127.1"/>
    </source>
</evidence>
<evidence type="ECO:0000313" key="2">
    <source>
        <dbReference type="Proteomes" id="UP000324832"/>
    </source>
</evidence>
<name>A0A5E4QUR6_9NEOP</name>
<reference evidence="1 2" key="1">
    <citation type="submission" date="2017-07" db="EMBL/GenBank/DDBJ databases">
        <authorList>
            <person name="Talla V."/>
            <person name="Backstrom N."/>
        </authorList>
    </citation>
    <scope>NUCLEOTIDE SEQUENCE [LARGE SCALE GENOMIC DNA]</scope>
</reference>
<protein>
    <submittedName>
        <fullName evidence="1">Uncharacterized protein</fullName>
    </submittedName>
</protein>
<sequence>MIQDKMALYKIAFTYILTVVLVEAQRPFYAGSRPIGFPVIESESGLSQLGENSGAPIEAKGDANLINRIEQMPIDKRPFWYLNAKQYDDLRKNPQTYPLRPSGFARGFDYLGSSSYSFIALHIKYLFLLCTFEFIQTALAEAQRPFYAGLRPIGYPAVESAPLFNRFGENSGAPIEAKGDANLINRIEQMPIDKRPFWYLNAKQYDIIRKNPQTYPQRPSGFISG</sequence>
<dbReference type="AlphaFoldDB" id="A0A5E4QUR6"/>
<dbReference type="Proteomes" id="UP000324832">
    <property type="component" value="Unassembled WGS sequence"/>
</dbReference>
<organism evidence="1 2">
    <name type="scientific">Leptidea sinapis</name>
    <dbReference type="NCBI Taxonomy" id="189913"/>
    <lineage>
        <taxon>Eukaryota</taxon>
        <taxon>Metazoa</taxon>
        <taxon>Ecdysozoa</taxon>
        <taxon>Arthropoda</taxon>
        <taxon>Hexapoda</taxon>
        <taxon>Insecta</taxon>
        <taxon>Pterygota</taxon>
        <taxon>Neoptera</taxon>
        <taxon>Endopterygota</taxon>
        <taxon>Lepidoptera</taxon>
        <taxon>Glossata</taxon>
        <taxon>Ditrysia</taxon>
        <taxon>Papilionoidea</taxon>
        <taxon>Pieridae</taxon>
        <taxon>Dismorphiinae</taxon>
        <taxon>Leptidea</taxon>
    </lineage>
</organism>
<accession>A0A5E4QUR6</accession>
<keyword evidence="2" id="KW-1185">Reference proteome</keyword>
<gene>
    <name evidence="1" type="ORF">LSINAPIS_LOCUS12403</name>
</gene>
<dbReference type="EMBL" id="FZQP02005811">
    <property type="protein sequence ID" value="VVD02127.1"/>
    <property type="molecule type" value="Genomic_DNA"/>
</dbReference>
<proteinExistence type="predicted"/>